<evidence type="ECO:0000256" key="1">
    <source>
        <dbReference type="SAM" id="MobiDB-lite"/>
    </source>
</evidence>
<dbReference type="Proteomes" id="UP000005239">
    <property type="component" value="Unassembled WGS sequence"/>
</dbReference>
<reference evidence="2" key="2">
    <citation type="submission" date="2022-06" db="UniProtKB">
        <authorList>
            <consortium name="EnsemblMetazoa"/>
        </authorList>
    </citation>
    <scope>IDENTIFICATION</scope>
    <source>
        <strain evidence="2">PS312</strain>
    </source>
</reference>
<dbReference type="AlphaFoldDB" id="A0A2A6CU59"/>
<feature type="compositionally biased region" description="Polar residues" evidence="1">
    <location>
        <begin position="35"/>
        <end position="44"/>
    </location>
</feature>
<accession>A0A2A6CU59</accession>
<name>A0A2A6CU59_PRIPA</name>
<feature type="region of interest" description="Disordered" evidence="1">
    <location>
        <begin position="216"/>
        <end position="236"/>
    </location>
</feature>
<evidence type="ECO:0000313" key="3">
    <source>
        <dbReference type="Proteomes" id="UP000005239"/>
    </source>
</evidence>
<keyword evidence="3" id="KW-1185">Reference proteome</keyword>
<sequence>MDKKRKRREISWRLFRISVYMQNINVDMRSRRLSCQKSQSSSARPKNAQACKQRAQHSTETTKPKATWEMSESQFERVQMVWMDERDNLRARLKYAEKARKEWVQKFEAMKIEAANKEFKLRSEVKYLTAKLNTARYSWEVERKRLEENERFEYNRANKWRDEAKKFMAKKEIEKAKKVENEELGVEVIEGIECILASHLPRNGPIAPRIKVEMETTSEKKVGTHKAVEREDQFDL</sequence>
<dbReference type="EnsemblMetazoa" id="PPA39697.1">
    <property type="protein sequence ID" value="PPA39697.1"/>
    <property type="gene ID" value="WBGene00278066"/>
</dbReference>
<accession>A0A8R1UT74</accession>
<proteinExistence type="predicted"/>
<evidence type="ECO:0000313" key="2">
    <source>
        <dbReference type="EnsemblMetazoa" id="PPA39697.1"/>
    </source>
</evidence>
<protein>
    <submittedName>
        <fullName evidence="2">Uncharacterized protein</fullName>
    </submittedName>
</protein>
<gene>
    <name evidence="2" type="primary">WBGene00278066</name>
</gene>
<reference evidence="3" key="1">
    <citation type="journal article" date="2008" name="Nat. Genet.">
        <title>The Pristionchus pacificus genome provides a unique perspective on nematode lifestyle and parasitism.</title>
        <authorList>
            <person name="Dieterich C."/>
            <person name="Clifton S.W."/>
            <person name="Schuster L.N."/>
            <person name="Chinwalla A."/>
            <person name="Delehaunty K."/>
            <person name="Dinkelacker I."/>
            <person name="Fulton L."/>
            <person name="Fulton R."/>
            <person name="Godfrey J."/>
            <person name="Minx P."/>
            <person name="Mitreva M."/>
            <person name="Roeseler W."/>
            <person name="Tian H."/>
            <person name="Witte H."/>
            <person name="Yang S.P."/>
            <person name="Wilson R.K."/>
            <person name="Sommer R.J."/>
        </authorList>
    </citation>
    <scope>NUCLEOTIDE SEQUENCE [LARGE SCALE GENOMIC DNA]</scope>
    <source>
        <strain evidence="3">PS312</strain>
    </source>
</reference>
<feature type="region of interest" description="Disordered" evidence="1">
    <location>
        <begin position="35"/>
        <end position="69"/>
    </location>
</feature>
<organism evidence="2 3">
    <name type="scientific">Pristionchus pacificus</name>
    <name type="common">Parasitic nematode worm</name>
    <dbReference type="NCBI Taxonomy" id="54126"/>
    <lineage>
        <taxon>Eukaryota</taxon>
        <taxon>Metazoa</taxon>
        <taxon>Ecdysozoa</taxon>
        <taxon>Nematoda</taxon>
        <taxon>Chromadorea</taxon>
        <taxon>Rhabditida</taxon>
        <taxon>Rhabditina</taxon>
        <taxon>Diplogasteromorpha</taxon>
        <taxon>Diplogasteroidea</taxon>
        <taxon>Neodiplogasteridae</taxon>
        <taxon>Pristionchus</taxon>
    </lineage>
</organism>